<dbReference type="OrthoDB" id="4181579at2759"/>
<name>A0A8H8RDL8_9HELO</name>
<protein>
    <submittedName>
        <fullName evidence="1">Didemethylasterriquinone D synthetase</fullName>
    </submittedName>
</protein>
<evidence type="ECO:0000313" key="2">
    <source>
        <dbReference type="Proteomes" id="UP000443090"/>
    </source>
</evidence>
<dbReference type="InterPro" id="IPR029058">
    <property type="entry name" value="AB_hydrolase_fold"/>
</dbReference>
<sequence length="103" mass="11757">LSLTPVALVKWANLAFDLQSMAVEYEPSGSVAKMDVFYCTPLAVVAQDREQWLREHLVLWRDFVRAGGVAFHEVAGEHYTMLGKDHVFTFQKTLKRVLKSRGF</sequence>
<feature type="non-terminal residue" evidence="1">
    <location>
        <position position="1"/>
    </location>
</feature>
<gene>
    <name evidence="1" type="primary">tdiA_0</name>
    <name evidence="1" type="ORF">LOCC1_G007232</name>
</gene>
<proteinExistence type="predicted"/>
<accession>A0A8H8RDL8</accession>
<evidence type="ECO:0000313" key="1">
    <source>
        <dbReference type="EMBL" id="TVY33327.1"/>
    </source>
</evidence>
<dbReference type="SUPFAM" id="SSF53474">
    <property type="entry name" value="alpha/beta-Hydrolases"/>
    <property type="match status" value="1"/>
</dbReference>
<dbReference type="Proteomes" id="UP000443090">
    <property type="component" value="Unassembled WGS sequence"/>
</dbReference>
<organism evidence="1 2">
    <name type="scientific">Lachnellula occidentalis</name>
    <dbReference type="NCBI Taxonomy" id="215460"/>
    <lineage>
        <taxon>Eukaryota</taxon>
        <taxon>Fungi</taxon>
        <taxon>Dikarya</taxon>
        <taxon>Ascomycota</taxon>
        <taxon>Pezizomycotina</taxon>
        <taxon>Leotiomycetes</taxon>
        <taxon>Helotiales</taxon>
        <taxon>Lachnaceae</taxon>
        <taxon>Lachnellula</taxon>
    </lineage>
</organism>
<reference evidence="1 2" key="1">
    <citation type="submission" date="2018-05" db="EMBL/GenBank/DDBJ databases">
        <title>Genome sequencing and assembly of the regulated plant pathogen Lachnellula willkommii and related sister species for the development of diagnostic species identification markers.</title>
        <authorList>
            <person name="Giroux E."/>
            <person name="Bilodeau G."/>
        </authorList>
    </citation>
    <scope>NUCLEOTIDE SEQUENCE [LARGE SCALE GENOMIC DNA]</scope>
    <source>
        <strain evidence="1 2">CBS 160.35</strain>
    </source>
</reference>
<dbReference type="EMBL" id="QGMI01001418">
    <property type="protein sequence ID" value="TVY33327.1"/>
    <property type="molecule type" value="Genomic_DNA"/>
</dbReference>
<dbReference type="Gene3D" id="3.40.50.1820">
    <property type="entry name" value="alpha/beta hydrolase"/>
    <property type="match status" value="1"/>
</dbReference>
<dbReference type="AlphaFoldDB" id="A0A8H8RDL8"/>
<keyword evidence="2" id="KW-1185">Reference proteome</keyword>
<comment type="caution">
    <text evidence="1">The sequence shown here is derived from an EMBL/GenBank/DDBJ whole genome shotgun (WGS) entry which is preliminary data.</text>
</comment>